<feature type="region of interest" description="Disordered" evidence="1">
    <location>
        <begin position="94"/>
        <end position="115"/>
    </location>
</feature>
<accession>A0AAP0K631</accession>
<keyword evidence="3" id="KW-1185">Reference proteome</keyword>
<name>A0AAP0K631_9MAGN</name>
<feature type="compositionally biased region" description="Basic and acidic residues" evidence="1">
    <location>
        <begin position="10"/>
        <end position="46"/>
    </location>
</feature>
<proteinExistence type="predicted"/>
<sequence length="148" mass="16185">MHTEEDDSKEEGLIDKEDGKGDNNDKGSGDDDKGENEGQERKGDSSKEDDDHEQSEFEDDGDDHGDDIHGGYGTTLYDYAKGVEGVRATVTEEKANHTHVEQTRAEHTQTGTDHIPEVPVNQQHIKEHEVLILGYLVAVAAAAKGKTS</sequence>
<feature type="compositionally biased region" description="Acidic residues" evidence="1">
    <location>
        <begin position="47"/>
        <end position="65"/>
    </location>
</feature>
<dbReference type="EMBL" id="JBBNAE010000002">
    <property type="protein sequence ID" value="KAK9145397.1"/>
    <property type="molecule type" value="Genomic_DNA"/>
</dbReference>
<feature type="compositionally biased region" description="Basic and acidic residues" evidence="1">
    <location>
        <begin position="94"/>
        <end position="107"/>
    </location>
</feature>
<dbReference type="Proteomes" id="UP001417504">
    <property type="component" value="Unassembled WGS sequence"/>
</dbReference>
<dbReference type="AlphaFoldDB" id="A0AAP0K631"/>
<protein>
    <submittedName>
        <fullName evidence="2">Uncharacterized protein</fullName>
    </submittedName>
</protein>
<evidence type="ECO:0000313" key="2">
    <source>
        <dbReference type="EMBL" id="KAK9145397.1"/>
    </source>
</evidence>
<reference evidence="2 3" key="1">
    <citation type="submission" date="2024-01" db="EMBL/GenBank/DDBJ databases">
        <title>Genome assemblies of Stephania.</title>
        <authorList>
            <person name="Yang L."/>
        </authorList>
    </citation>
    <scope>NUCLEOTIDE SEQUENCE [LARGE SCALE GENOMIC DNA]</scope>
    <source>
        <strain evidence="2">QJT</strain>
        <tissue evidence="2">Leaf</tissue>
    </source>
</reference>
<evidence type="ECO:0000256" key="1">
    <source>
        <dbReference type="SAM" id="MobiDB-lite"/>
    </source>
</evidence>
<evidence type="ECO:0000313" key="3">
    <source>
        <dbReference type="Proteomes" id="UP001417504"/>
    </source>
</evidence>
<gene>
    <name evidence="2" type="ORF">Sjap_005300</name>
</gene>
<comment type="caution">
    <text evidence="2">The sequence shown here is derived from an EMBL/GenBank/DDBJ whole genome shotgun (WGS) entry which is preliminary data.</text>
</comment>
<feature type="region of interest" description="Disordered" evidence="1">
    <location>
        <begin position="1"/>
        <end position="75"/>
    </location>
</feature>
<organism evidence="2 3">
    <name type="scientific">Stephania japonica</name>
    <dbReference type="NCBI Taxonomy" id="461633"/>
    <lineage>
        <taxon>Eukaryota</taxon>
        <taxon>Viridiplantae</taxon>
        <taxon>Streptophyta</taxon>
        <taxon>Embryophyta</taxon>
        <taxon>Tracheophyta</taxon>
        <taxon>Spermatophyta</taxon>
        <taxon>Magnoliopsida</taxon>
        <taxon>Ranunculales</taxon>
        <taxon>Menispermaceae</taxon>
        <taxon>Menispermoideae</taxon>
        <taxon>Cissampelideae</taxon>
        <taxon>Stephania</taxon>
    </lineage>
</organism>